<keyword evidence="2" id="KW-1185">Reference proteome</keyword>
<protein>
    <recommendedName>
        <fullName evidence="3">DUF5666 domain-containing protein</fullName>
    </recommendedName>
</protein>
<accession>A0ABP8D8L1</accession>
<proteinExistence type="predicted"/>
<evidence type="ECO:0000313" key="1">
    <source>
        <dbReference type="EMBL" id="GAA4249988.1"/>
    </source>
</evidence>
<comment type="caution">
    <text evidence="1">The sequence shown here is derived from an EMBL/GenBank/DDBJ whole genome shotgun (WGS) entry which is preliminary data.</text>
</comment>
<gene>
    <name evidence="1" type="ORF">GCM10022255_036480</name>
</gene>
<name>A0ABP8D8L1_9ACTN</name>
<evidence type="ECO:0008006" key="3">
    <source>
        <dbReference type="Google" id="ProtNLM"/>
    </source>
</evidence>
<sequence>MQRAHAALEGVLFVVDGYDDVEDWRVRGDLHAVDTRAGSCDDVARILGVAWQLGCLRDSYTVLTERCPPAGTVCGMSKHRVLTALLTGCLVLGAAGCDAVRPGDDMETVSVDVADDGVESAALAALGVPASAADLAPAAAPSTTAGPAGKNALRHRIRVRLRKHMLHGEVVVQTKQGPQTVVAQRGTVTAKGDGTLTVKSTDGFTLTWTTNTDTKVVAAGAKSSLDQVSVGAQIGIGGIKSDPQTARLVVVPKQK</sequence>
<reference evidence="2" key="1">
    <citation type="journal article" date="2019" name="Int. J. Syst. Evol. Microbiol.">
        <title>The Global Catalogue of Microorganisms (GCM) 10K type strain sequencing project: providing services to taxonomists for standard genome sequencing and annotation.</title>
        <authorList>
            <consortium name="The Broad Institute Genomics Platform"/>
            <consortium name="The Broad Institute Genome Sequencing Center for Infectious Disease"/>
            <person name="Wu L."/>
            <person name="Ma J."/>
        </authorList>
    </citation>
    <scope>NUCLEOTIDE SEQUENCE [LARGE SCALE GENOMIC DNA]</scope>
    <source>
        <strain evidence="2">JCM 17441</strain>
    </source>
</reference>
<organism evidence="1 2">
    <name type="scientific">Dactylosporangium darangshiense</name>
    <dbReference type="NCBI Taxonomy" id="579108"/>
    <lineage>
        <taxon>Bacteria</taxon>
        <taxon>Bacillati</taxon>
        <taxon>Actinomycetota</taxon>
        <taxon>Actinomycetes</taxon>
        <taxon>Micromonosporales</taxon>
        <taxon>Micromonosporaceae</taxon>
        <taxon>Dactylosporangium</taxon>
    </lineage>
</organism>
<dbReference type="Proteomes" id="UP001500620">
    <property type="component" value="Unassembled WGS sequence"/>
</dbReference>
<evidence type="ECO:0000313" key="2">
    <source>
        <dbReference type="Proteomes" id="UP001500620"/>
    </source>
</evidence>
<dbReference type="EMBL" id="BAABAT010000008">
    <property type="protein sequence ID" value="GAA4249988.1"/>
    <property type="molecule type" value="Genomic_DNA"/>
</dbReference>